<dbReference type="AlphaFoldDB" id="A0A813UWS6"/>
<keyword evidence="1" id="KW-1133">Transmembrane helix</keyword>
<proteinExistence type="predicted"/>
<dbReference type="Proteomes" id="UP000663864">
    <property type="component" value="Unassembled WGS sequence"/>
</dbReference>
<evidence type="ECO:0000256" key="1">
    <source>
        <dbReference type="SAM" id="Phobius"/>
    </source>
</evidence>
<feature type="transmembrane region" description="Helical" evidence="1">
    <location>
        <begin position="21"/>
        <end position="43"/>
    </location>
</feature>
<organism evidence="2 3">
    <name type="scientific">Rotaria sordida</name>
    <dbReference type="NCBI Taxonomy" id="392033"/>
    <lineage>
        <taxon>Eukaryota</taxon>
        <taxon>Metazoa</taxon>
        <taxon>Spiralia</taxon>
        <taxon>Gnathifera</taxon>
        <taxon>Rotifera</taxon>
        <taxon>Eurotatoria</taxon>
        <taxon>Bdelloidea</taxon>
        <taxon>Philodinida</taxon>
        <taxon>Philodinidae</taxon>
        <taxon>Rotaria</taxon>
    </lineage>
</organism>
<accession>A0A813UWS6</accession>
<evidence type="ECO:0000313" key="2">
    <source>
        <dbReference type="EMBL" id="CAF0828448.1"/>
    </source>
</evidence>
<dbReference type="EMBL" id="CAJNOT010000084">
    <property type="protein sequence ID" value="CAF0828448.1"/>
    <property type="molecule type" value="Genomic_DNA"/>
</dbReference>
<name>A0A813UWS6_9BILA</name>
<sequence>MDRHFVPLLLHPIMSFTIDKILISFGFIILFTLLIGTRVGLAIDITYPDHFLQLNDDRNPGDYIHYLGKRRFLPTRRESEQYVNDNVSSEDDEDYSNLNKKRYFLRTRRYFLKTKRNYNNDHYQQQVYCHILI</sequence>
<reference evidence="2" key="1">
    <citation type="submission" date="2021-02" db="EMBL/GenBank/DDBJ databases">
        <authorList>
            <person name="Nowell W R."/>
        </authorList>
    </citation>
    <scope>NUCLEOTIDE SEQUENCE</scope>
</reference>
<evidence type="ECO:0000313" key="3">
    <source>
        <dbReference type="Proteomes" id="UP000663864"/>
    </source>
</evidence>
<keyword evidence="1" id="KW-0472">Membrane</keyword>
<comment type="caution">
    <text evidence="2">The sequence shown here is derived from an EMBL/GenBank/DDBJ whole genome shotgun (WGS) entry which is preliminary data.</text>
</comment>
<gene>
    <name evidence="2" type="ORF">ZHD862_LOCUS3752</name>
</gene>
<protein>
    <submittedName>
        <fullName evidence="2">Uncharacterized protein</fullName>
    </submittedName>
</protein>
<keyword evidence="1" id="KW-0812">Transmembrane</keyword>